<dbReference type="RefSeq" id="WP_002992120.1">
    <property type="nucleotide sequence ID" value="NZ_CP068108.1"/>
</dbReference>
<name>A0A9Q6ZD62_MYROD</name>
<organism evidence="2 3">
    <name type="scientific">Myroides odoratus</name>
    <name type="common">Flavobacterium odoratum</name>
    <dbReference type="NCBI Taxonomy" id="256"/>
    <lineage>
        <taxon>Bacteria</taxon>
        <taxon>Pseudomonadati</taxon>
        <taxon>Bacteroidota</taxon>
        <taxon>Flavobacteriia</taxon>
        <taxon>Flavobacteriales</taxon>
        <taxon>Flavobacteriaceae</taxon>
        <taxon>Myroides</taxon>
    </lineage>
</organism>
<accession>A0A9Q6ZD62</accession>
<gene>
    <name evidence="2" type="ORF">I6I88_07255</name>
</gene>
<feature type="signal peptide" evidence="1">
    <location>
        <begin position="1"/>
        <end position="22"/>
    </location>
</feature>
<dbReference type="Proteomes" id="UP000596202">
    <property type="component" value="Chromosome"/>
</dbReference>
<dbReference type="GeneID" id="93527448"/>
<evidence type="ECO:0000313" key="2">
    <source>
        <dbReference type="EMBL" id="QQU01530.1"/>
    </source>
</evidence>
<proteinExistence type="predicted"/>
<protein>
    <recommendedName>
        <fullName evidence="4">Lipocalin-like domain-containing protein</fullName>
    </recommendedName>
</protein>
<dbReference type="PROSITE" id="PS51257">
    <property type="entry name" value="PROKAR_LIPOPROTEIN"/>
    <property type="match status" value="1"/>
</dbReference>
<keyword evidence="1" id="KW-0732">Signal</keyword>
<evidence type="ECO:0000313" key="3">
    <source>
        <dbReference type="Proteomes" id="UP000596202"/>
    </source>
</evidence>
<dbReference type="AlphaFoldDB" id="A0A9Q6ZD62"/>
<feature type="chain" id="PRO_5040384375" description="Lipocalin-like domain-containing protein" evidence="1">
    <location>
        <begin position="23"/>
        <end position="146"/>
    </location>
</feature>
<reference evidence="2 3" key="1">
    <citation type="submission" date="2021-01" db="EMBL/GenBank/DDBJ databases">
        <title>FDA dAtabase for Regulatory Grade micrObial Sequences (FDA-ARGOS): Supporting development and validation of Infectious Disease Dx tests.</title>
        <authorList>
            <person name="Sproer C."/>
            <person name="Gronow S."/>
            <person name="Severitt S."/>
            <person name="Schroder I."/>
            <person name="Tallon L."/>
            <person name="Sadzewicz L."/>
            <person name="Zhao X."/>
            <person name="Boylan J."/>
            <person name="Ott S."/>
            <person name="Bowen H."/>
            <person name="Vavikolanu K."/>
            <person name="Mehta A."/>
            <person name="Aluvathingal J."/>
            <person name="Nadendla S."/>
            <person name="Lowell S."/>
            <person name="Myers T."/>
            <person name="Yan Y."/>
            <person name="Sichtig H."/>
        </authorList>
    </citation>
    <scope>NUCLEOTIDE SEQUENCE [LARGE SCALE GENOMIC DNA]</scope>
    <source>
        <strain evidence="2 3">FDAARGOS_1131</strain>
    </source>
</reference>
<dbReference type="OrthoDB" id="1454122at2"/>
<evidence type="ECO:0000256" key="1">
    <source>
        <dbReference type="SAM" id="SignalP"/>
    </source>
</evidence>
<evidence type="ECO:0008006" key="4">
    <source>
        <dbReference type="Google" id="ProtNLM"/>
    </source>
</evidence>
<sequence length="146" mass="16924">MKVKFIKLIIFNLFLCFISVLVSCDNGGSKNKELIEQKDVNQVNVRKKWIITHFMFTDSCKTNTRLKYQLSSIHLDLKNNRYTAIDQYSLIEDEGSWSLKNSIIELISDKGDYYLKARINTLSNNEMEADVLDHQDLVGVELISIK</sequence>
<dbReference type="EMBL" id="CP068108">
    <property type="protein sequence ID" value="QQU01530.1"/>
    <property type="molecule type" value="Genomic_DNA"/>
</dbReference>